<dbReference type="GO" id="GO:0005829">
    <property type="term" value="C:cytosol"/>
    <property type="evidence" value="ECO:0007669"/>
    <property type="project" value="TreeGrafter"/>
</dbReference>
<keyword evidence="2 8" id="KW-0597">Phosphoprotein</keyword>
<feature type="DNA-binding region" description="OmpR/PhoB-type" evidence="9">
    <location>
        <begin position="129"/>
        <end position="226"/>
    </location>
</feature>
<evidence type="ECO:0000313" key="13">
    <source>
        <dbReference type="Proteomes" id="UP000531659"/>
    </source>
</evidence>
<dbReference type="InterPro" id="IPR036388">
    <property type="entry name" value="WH-like_DNA-bd_sf"/>
</dbReference>
<comment type="function">
    <text evidence="7">May play the central regulatory role in sporulation. It may be an element of the effector pathway responsible for the activation of sporulation genes in response to nutritional stress. Spo0A may act in concert with spo0H (a sigma factor) to control the expression of some genes that are critical to the sporulation process.</text>
</comment>
<evidence type="ECO:0000256" key="3">
    <source>
        <dbReference type="ARBA" id="ARBA00023012"/>
    </source>
</evidence>
<dbReference type="SMART" id="SM00862">
    <property type="entry name" value="Trans_reg_C"/>
    <property type="match status" value="1"/>
</dbReference>
<dbReference type="SUPFAM" id="SSF52172">
    <property type="entry name" value="CheY-like"/>
    <property type="match status" value="1"/>
</dbReference>
<name>A0A7Y3SZF3_9CLOT</name>
<evidence type="ECO:0000256" key="7">
    <source>
        <dbReference type="ARBA" id="ARBA00024867"/>
    </source>
</evidence>
<keyword evidence="3" id="KW-0902">Two-component regulatory system</keyword>
<dbReference type="InterPro" id="IPR016032">
    <property type="entry name" value="Sig_transdc_resp-reg_C-effctor"/>
</dbReference>
<evidence type="ECO:0000313" key="12">
    <source>
        <dbReference type="EMBL" id="NNU77875.1"/>
    </source>
</evidence>
<reference evidence="12 13" key="1">
    <citation type="submission" date="2020-05" db="EMBL/GenBank/DDBJ databases">
        <title>Complete genome of Clostridium estertheticum subspecies estertheticum, isolated from Vacuum packed lamb meat from New Zealand imported to Switzerland.</title>
        <authorList>
            <person name="Wambui J."/>
            <person name="Stevens M.J.A."/>
            <person name="Stephan R."/>
        </authorList>
    </citation>
    <scope>NUCLEOTIDE SEQUENCE [LARGE SCALE GENOMIC DNA]</scope>
    <source>
        <strain evidence="12 13">CEST001</strain>
    </source>
</reference>
<keyword evidence="6" id="KW-0804">Transcription</keyword>
<accession>A0A7Y3SZF3</accession>
<dbReference type="FunFam" id="3.40.50.2300:FF:000001">
    <property type="entry name" value="DNA-binding response regulator PhoB"/>
    <property type="match status" value="1"/>
</dbReference>
<dbReference type="SMART" id="SM00448">
    <property type="entry name" value="REC"/>
    <property type="match status" value="1"/>
</dbReference>
<keyword evidence="5 9" id="KW-0238">DNA-binding</keyword>
<dbReference type="EMBL" id="JABEYB010000016">
    <property type="protein sequence ID" value="NNU77875.1"/>
    <property type="molecule type" value="Genomic_DNA"/>
</dbReference>
<evidence type="ECO:0000256" key="6">
    <source>
        <dbReference type="ARBA" id="ARBA00023163"/>
    </source>
</evidence>
<evidence type="ECO:0000256" key="1">
    <source>
        <dbReference type="ARBA" id="ARBA00018672"/>
    </source>
</evidence>
<dbReference type="Gene3D" id="3.40.50.2300">
    <property type="match status" value="1"/>
</dbReference>
<proteinExistence type="predicted"/>
<dbReference type="GO" id="GO:0006355">
    <property type="term" value="P:regulation of DNA-templated transcription"/>
    <property type="evidence" value="ECO:0007669"/>
    <property type="project" value="InterPro"/>
</dbReference>
<dbReference type="Gene3D" id="1.10.10.10">
    <property type="entry name" value="Winged helix-like DNA-binding domain superfamily/Winged helix DNA-binding domain"/>
    <property type="match status" value="1"/>
</dbReference>
<protein>
    <recommendedName>
        <fullName evidence="1">Stage 0 sporulation protein A homolog</fullName>
    </recommendedName>
</protein>
<dbReference type="CDD" id="cd00383">
    <property type="entry name" value="trans_reg_C"/>
    <property type="match status" value="1"/>
</dbReference>
<dbReference type="AlphaFoldDB" id="A0A7Y3SZF3"/>
<evidence type="ECO:0000259" key="11">
    <source>
        <dbReference type="PROSITE" id="PS51755"/>
    </source>
</evidence>
<dbReference type="GO" id="GO:0032993">
    <property type="term" value="C:protein-DNA complex"/>
    <property type="evidence" value="ECO:0007669"/>
    <property type="project" value="TreeGrafter"/>
</dbReference>
<evidence type="ECO:0000256" key="5">
    <source>
        <dbReference type="ARBA" id="ARBA00023125"/>
    </source>
</evidence>
<dbReference type="Gene3D" id="6.10.250.690">
    <property type="match status" value="1"/>
</dbReference>
<dbReference type="InterPro" id="IPR039420">
    <property type="entry name" value="WalR-like"/>
</dbReference>
<dbReference type="Pfam" id="PF00072">
    <property type="entry name" value="Response_reg"/>
    <property type="match status" value="1"/>
</dbReference>
<dbReference type="PROSITE" id="PS50110">
    <property type="entry name" value="RESPONSE_REGULATORY"/>
    <property type="match status" value="1"/>
</dbReference>
<sequence length="233" mass="27034">MNEKILVVDDEKSILDVLDCALKREGYLVEKAYNGQEALDKVKSFNPHIIILDLMLPVMNGYDVCKKLEKENIGIIMLTAKNDIVDKLVGLELGADDYLTKPFDLREVIARVKSLVRRFKKATDEKRNDNLINIKDFNINKKQRSVSVKSLKIDFTQMEFDLLYLFLLNPNVVYSRDRLLEIVWGMEYIGGTRTVDTHIQRIRKKLGYTYEKLIQTVHGVGYKGVDELFENRD</sequence>
<feature type="modified residue" description="4-aspartylphosphate" evidence="8">
    <location>
        <position position="53"/>
    </location>
</feature>
<keyword evidence="4" id="KW-0805">Transcription regulation</keyword>
<feature type="domain" description="OmpR/PhoB-type" evidence="11">
    <location>
        <begin position="129"/>
        <end position="226"/>
    </location>
</feature>
<dbReference type="PANTHER" id="PTHR48111:SF40">
    <property type="entry name" value="PHOSPHATE REGULON TRANSCRIPTIONAL REGULATORY PROTEIN PHOB"/>
    <property type="match status" value="1"/>
</dbReference>
<dbReference type="PANTHER" id="PTHR48111">
    <property type="entry name" value="REGULATOR OF RPOS"/>
    <property type="match status" value="1"/>
</dbReference>
<evidence type="ECO:0000259" key="10">
    <source>
        <dbReference type="PROSITE" id="PS50110"/>
    </source>
</evidence>
<dbReference type="InterPro" id="IPR001867">
    <property type="entry name" value="OmpR/PhoB-type_DNA-bd"/>
</dbReference>
<evidence type="ECO:0000256" key="9">
    <source>
        <dbReference type="PROSITE-ProRule" id="PRU01091"/>
    </source>
</evidence>
<dbReference type="RefSeq" id="WP_171298487.1">
    <property type="nucleotide sequence ID" value="NZ_CP087098.1"/>
</dbReference>
<feature type="domain" description="Response regulatory" evidence="10">
    <location>
        <begin position="4"/>
        <end position="116"/>
    </location>
</feature>
<gene>
    <name evidence="12" type="ORF">HLQ16_18240</name>
</gene>
<evidence type="ECO:0000256" key="2">
    <source>
        <dbReference type="ARBA" id="ARBA00022553"/>
    </source>
</evidence>
<dbReference type="PROSITE" id="PS51755">
    <property type="entry name" value="OMPR_PHOB"/>
    <property type="match status" value="1"/>
</dbReference>
<evidence type="ECO:0000256" key="8">
    <source>
        <dbReference type="PROSITE-ProRule" id="PRU00169"/>
    </source>
</evidence>
<dbReference type="FunFam" id="1.10.10.10:FF:000018">
    <property type="entry name" value="DNA-binding response regulator ResD"/>
    <property type="match status" value="1"/>
</dbReference>
<dbReference type="GO" id="GO:0000976">
    <property type="term" value="F:transcription cis-regulatory region binding"/>
    <property type="evidence" value="ECO:0007669"/>
    <property type="project" value="TreeGrafter"/>
</dbReference>
<dbReference type="GO" id="GO:0000156">
    <property type="term" value="F:phosphorelay response regulator activity"/>
    <property type="evidence" value="ECO:0007669"/>
    <property type="project" value="TreeGrafter"/>
</dbReference>
<evidence type="ECO:0000256" key="4">
    <source>
        <dbReference type="ARBA" id="ARBA00023015"/>
    </source>
</evidence>
<comment type="caution">
    <text evidence="12">The sequence shown here is derived from an EMBL/GenBank/DDBJ whole genome shotgun (WGS) entry which is preliminary data.</text>
</comment>
<dbReference type="Proteomes" id="UP000531659">
    <property type="component" value="Unassembled WGS sequence"/>
</dbReference>
<dbReference type="SUPFAM" id="SSF46894">
    <property type="entry name" value="C-terminal effector domain of the bipartite response regulators"/>
    <property type="match status" value="1"/>
</dbReference>
<dbReference type="Pfam" id="PF00486">
    <property type="entry name" value="Trans_reg_C"/>
    <property type="match status" value="1"/>
</dbReference>
<organism evidence="12 13">
    <name type="scientific">Clostridium estertheticum</name>
    <dbReference type="NCBI Taxonomy" id="238834"/>
    <lineage>
        <taxon>Bacteria</taxon>
        <taxon>Bacillati</taxon>
        <taxon>Bacillota</taxon>
        <taxon>Clostridia</taxon>
        <taxon>Eubacteriales</taxon>
        <taxon>Clostridiaceae</taxon>
        <taxon>Clostridium</taxon>
    </lineage>
</organism>
<dbReference type="InterPro" id="IPR001789">
    <property type="entry name" value="Sig_transdc_resp-reg_receiver"/>
</dbReference>
<dbReference type="InterPro" id="IPR011006">
    <property type="entry name" value="CheY-like_superfamily"/>
</dbReference>